<evidence type="ECO:0000256" key="3">
    <source>
        <dbReference type="SAM" id="Phobius"/>
    </source>
</evidence>
<feature type="region of interest" description="Disordered" evidence="2">
    <location>
        <begin position="176"/>
        <end position="196"/>
    </location>
</feature>
<keyword evidence="3" id="KW-1133">Transmembrane helix</keyword>
<feature type="domain" description="RPW8" evidence="5">
    <location>
        <begin position="25"/>
        <end position="177"/>
    </location>
</feature>
<dbReference type="InterPro" id="IPR036537">
    <property type="entry name" value="Adaptor_Cbl_N_dom_sf"/>
</dbReference>
<keyword evidence="7" id="KW-1185">Reference proteome</keyword>
<dbReference type="InterPro" id="IPR008808">
    <property type="entry name" value="Powdery_mildew-R_dom"/>
</dbReference>
<keyword evidence="3" id="KW-0812">Transmembrane</keyword>
<feature type="chain" id="PRO_5042056973" description="RPW8 domain-containing protein" evidence="4">
    <location>
        <begin position="25"/>
        <end position="476"/>
    </location>
</feature>
<evidence type="ECO:0000259" key="5">
    <source>
        <dbReference type="PROSITE" id="PS51153"/>
    </source>
</evidence>
<evidence type="ECO:0000313" key="6">
    <source>
        <dbReference type="EMBL" id="KAK4257892.1"/>
    </source>
</evidence>
<dbReference type="EMBL" id="JAWXYG010000012">
    <property type="protein sequence ID" value="KAK4257892.1"/>
    <property type="molecule type" value="Genomic_DNA"/>
</dbReference>
<name>A0AAE1IUJ1_9FABA</name>
<reference evidence="6" key="1">
    <citation type="submission" date="2023-10" db="EMBL/GenBank/DDBJ databases">
        <title>Chromosome-level genome of the transformable northern wattle, Acacia crassicarpa.</title>
        <authorList>
            <person name="Massaro I."/>
            <person name="Sinha N.R."/>
            <person name="Poethig S."/>
            <person name="Leichty A.R."/>
        </authorList>
    </citation>
    <scope>NUCLEOTIDE SEQUENCE</scope>
    <source>
        <strain evidence="6">Acra3RX</strain>
        <tissue evidence="6">Leaf</tissue>
    </source>
</reference>
<feature type="compositionally biased region" description="Acidic residues" evidence="2">
    <location>
        <begin position="180"/>
        <end position="195"/>
    </location>
</feature>
<dbReference type="PROSITE" id="PS51153">
    <property type="entry name" value="RPW8"/>
    <property type="match status" value="2"/>
</dbReference>
<dbReference type="Pfam" id="PF05659">
    <property type="entry name" value="RPW8"/>
    <property type="match status" value="2"/>
</dbReference>
<evidence type="ECO:0000313" key="7">
    <source>
        <dbReference type="Proteomes" id="UP001293593"/>
    </source>
</evidence>
<feature type="region of interest" description="Disordered" evidence="2">
    <location>
        <begin position="402"/>
        <end position="440"/>
    </location>
</feature>
<sequence length="476" mass="53953">MSKGAKINVVVWLLIIKLCASTLCQGMVDPFSGAAVGFVFSQLGNEVKEAIKRVKAFRPELMKLEETLKDLDSMIEDIKKMSQELNESAGKEVERLTSIMTKGKELVSKCHRISWWNPLKKASHQTKLVGLDNEITRFMNLHIKMGTFLAVKKVQVKLSRFDERFDKLSNQIESLRRTDEPDEVDNGVEASDEENDNKAPRIGPFALIIFVLFGGVHIHILVKITAIGIIIYKAVEAIKRCLSEKSLTAVWSDFFDLSFLRSFVPSPNSRASSVATGLILLLVYSIGGEIQKITIICYILSQGGLEMVIEDLGMLETTIKQLEDTMKSLDQVPKEIESTKEAAESLTSWLEEGKKLVSETSTIGWWNFVKKWQYQKKMVELENKLLRFHSLYLRAQLVKNDDKTSEDDSEMKDNESSKPVHYDEDGYEMKRRHTESGENKSYDMLINNVNRYQFLDKDPSIPSSIIGGIQHKALGS</sequence>
<evidence type="ECO:0000256" key="2">
    <source>
        <dbReference type="SAM" id="MobiDB-lite"/>
    </source>
</evidence>
<keyword evidence="3" id="KW-0472">Membrane</keyword>
<dbReference type="AlphaFoldDB" id="A0AAE1IUJ1"/>
<dbReference type="Proteomes" id="UP001293593">
    <property type="component" value="Unassembled WGS sequence"/>
</dbReference>
<dbReference type="Gene3D" id="1.20.930.20">
    <property type="entry name" value="Adaptor protein Cbl, N-terminal domain"/>
    <property type="match status" value="1"/>
</dbReference>
<feature type="transmembrane region" description="Helical" evidence="3">
    <location>
        <begin position="205"/>
        <end position="232"/>
    </location>
</feature>
<proteinExistence type="predicted"/>
<organism evidence="6 7">
    <name type="scientific">Acacia crassicarpa</name>
    <name type="common">northern wattle</name>
    <dbReference type="NCBI Taxonomy" id="499986"/>
    <lineage>
        <taxon>Eukaryota</taxon>
        <taxon>Viridiplantae</taxon>
        <taxon>Streptophyta</taxon>
        <taxon>Embryophyta</taxon>
        <taxon>Tracheophyta</taxon>
        <taxon>Spermatophyta</taxon>
        <taxon>Magnoliopsida</taxon>
        <taxon>eudicotyledons</taxon>
        <taxon>Gunneridae</taxon>
        <taxon>Pentapetalae</taxon>
        <taxon>rosids</taxon>
        <taxon>fabids</taxon>
        <taxon>Fabales</taxon>
        <taxon>Fabaceae</taxon>
        <taxon>Caesalpinioideae</taxon>
        <taxon>mimosoid clade</taxon>
        <taxon>Acacieae</taxon>
        <taxon>Acacia</taxon>
    </lineage>
</organism>
<accession>A0AAE1IUJ1</accession>
<feature type="coiled-coil region" evidence="1">
    <location>
        <begin position="305"/>
        <end position="332"/>
    </location>
</feature>
<comment type="caution">
    <text evidence="6">The sequence shown here is derived from an EMBL/GenBank/DDBJ whole genome shotgun (WGS) entry which is preliminary data.</text>
</comment>
<protein>
    <recommendedName>
        <fullName evidence="5">RPW8 domain-containing protein</fullName>
    </recommendedName>
</protein>
<keyword evidence="1" id="KW-0175">Coiled coil</keyword>
<feature type="signal peptide" evidence="4">
    <location>
        <begin position="1"/>
        <end position="24"/>
    </location>
</feature>
<feature type="coiled-coil region" evidence="1">
    <location>
        <begin position="61"/>
        <end position="88"/>
    </location>
</feature>
<gene>
    <name evidence="6" type="ORF">QN277_007420</name>
</gene>
<evidence type="ECO:0000256" key="4">
    <source>
        <dbReference type="SAM" id="SignalP"/>
    </source>
</evidence>
<keyword evidence="4" id="KW-0732">Signal</keyword>
<feature type="compositionally biased region" description="Basic and acidic residues" evidence="2">
    <location>
        <begin position="411"/>
        <end position="440"/>
    </location>
</feature>
<feature type="domain" description="RPW8" evidence="5">
    <location>
        <begin position="276"/>
        <end position="427"/>
    </location>
</feature>
<evidence type="ECO:0000256" key="1">
    <source>
        <dbReference type="SAM" id="Coils"/>
    </source>
</evidence>
<dbReference type="GO" id="GO:0007166">
    <property type="term" value="P:cell surface receptor signaling pathway"/>
    <property type="evidence" value="ECO:0007669"/>
    <property type="project" value="InterPro"/>
</dbReference>